<protein>
    <recommendedName>
        <fullName evidence="7">Cytochrome c-type biogenesis protein</fullName>
    </recommendedName>
</protein>
<feature type="chain" id="PRO_5041514866" description="Cytochrome c-type biogenesis protein" evidence="7">
    <location>
        <begin position="22"/>
        <end position="154"/>
    </location>
</feature>
<accession>A0AA96GAN5</accession>
<dbReference type="AlphaFoldDB" id="A0AA96GAN5"/>
<dbReference type="GO" id="GO:0005886">
    <property type="term" value="C:plasma membrane"/>
    <property type="evidence" value="ECO:0007669"/>
    <property type="project" value="TreeGrafter"/>
</dbReference>
<organism evidence="9 10">
    <name type="scientific">Candidatus Nitrospira allomarina</name>
    <dbReference type="NCBI Taxonomy" id="3020900"/>
    <lineage>
        <taxon>Bacteria</taxon>
        <taxon>Pseudomonadati</taxon>
        <taxon>Nitrospirota</taxon>
        <taxon>Nitrospiria</taxon>
        <taxon>Nitrospirales</taxon>
        <taxon>Nitrospiraceae</taxon>
        <taxon>Nitrospira</taxon>
    </lineage>
</organism>
<keyword evidence="7" id="KW-0812">Transmembrane</keyword>
<dbReference type="InterPro" id="IPR005616">
    <property type="entry name" value="CcmH/CycL/Ccl2/NrfF_N"/>
</dbReference>
<dbReference type="EMBL" id="CP116967">
    <property type="protein sequence ID" value="WNM58283.1"/>
    <property type="molecule type" value="Genomic_DNA"/>
</dbReference>
<dbReference type="Gene3D" id="1.10.8.640">
    <property type="entry name" value="Cytochrome C biogenesis protein"/>
    <property type="match status" value="1"/>
</dbReference>
<dbReference type="CDD" id="cd16378">
    <property type="entry name" value="CcmH_N"/>
    <property type="match status" value="1"/>
</dbReference>
<keyword evidence="7" id="KW-0472">Membrane</keyword>
<evidence type="ECO:0000259" key="8">
    <source>
        <dbReference type="Pfam" id="PF03918"/>
    </source>
</evidence>
<evidence type="ECO:0000256" key="6">
    <source>
        <dbReference type="ARBA" id="ARBA00023004"/>
    </source>
</evidence>
<evidence type="ECO:0000256" key="4">
    <source>
        <dbReference type="ARBA" id="ARBA00022729"/>
    </source>
</evidence>
<dbReference type="Proteomes" id="UP001302719">
    <property type="component" value="Chromosome"/>
</dbReference>
<comment type="function">
    <text evidence="7">Possible subunit of a heme lyase.</text>
</comment>
<keyword evidence="6 7" id="KW-0408">Iron</keyword>
<keyword evidence="3 7" id="KW-0479">Metal-binding</keyword>
<dbReference type="InterPro" id="IPR038297">
    <property type="entry name" value="CcmH/CycL/NrfF/Ccl2_sf"/>
</dbReference>
<feature type="transmembrane region" description="Helical" evidence="7">
    <location>
        <begin position="101"/>
        <end position="119"/>
    </location>
</feature>
<dbReference type="GO" id="GO:0046872">
    <property type="term" value="F:metal ion binding"/>
    <property type="evidence" value="ECO:0007669"/>
    <property type="project" value="UniProtKB-KW"/>
</dbReference>
<sequence>MSIRLTWCLAALLTIPLPLFAAVQDETDVDIQVREIAKTLRCTVCQTENIWESGAPLAQQMRGVIRDRIALGHSTEEIRAYFLSRYGDYILMEPPKHGVNWLIWVAPFLLLVIGGFFLYKEVTHWVRDTPTPPSQPEPPLDDQARKRIERELKS</sequence>
<evidence type="ECO:0000313" key="9">
    <source>
        <dbReference type="EMBL" id="WNM58283.1"/>
    </source>
</evidence>
<name>A0AA96GAN5_9BACT</name>
<feature type="signal peptide" evidence="7">
    <location>
        <begin position="1"/>
        <end position="21"/>
    </location>
</feature>
<reference evidence="9 10" key="1">
    <citation type="submission" date="2023-01" db="EMBL/GenBank/DDBJ databases">
        <title>Cultivation and genomic characterization of new, ubiquitous marine nitrite-oxidizing bacteria from the Nitrospirales.</title>
        <authorList>
            <person name="Mueller A.J."/>
            <person name="Daebeler A."/>
            <person name="Herbold C.W."/>
            <person name="Kirkegaard R.H."/>
            <person name="Daims H."/>
        </authorList>
    </citation>
    <scope>NUCLEOTIDE SEQUENCE [LARGE SCALE GENOMIC DNA]</scope>
    <source>
        <strain evidence="9 10">VA</strain>
    </source>
</reference>
<dbReference type="RefSeq" id="WP_312643892.1">
    <property type="nucleotide sequence ID" value="NZ_CP116967.1"/>
</dbReference>
<evidence type="ECO:0000256" key="7">
    <source>
        <dbReference type="RuleBase" id="RU364112"/>
    </source>
</evidence>
<comment type="similarity">
    <text evidence="1 7">Belongs to the CcmH/CycL/Ccl2/NrfF family.</text>
</comment>
<dbReference type="PANTHER" id="PTHR47870:SF1">
    <property type="entry name" value="CYTOCHROME C-TYPE BIOGENESIS PROTEIN CCMH"/>
    <property type="match status" value="1"/>
</dbReference>
<dbReference type="InterPro" id="IPR051263">
    <property type="entry name" value="C-type_cytochrome_biogenesis"/>
</dbReference>
<evidence type="ECO:0000256" key="1">
    <source>
        <dbReference type="ARBA" id="ARBA00010342"/>
    </source>
</evidence>
<keyword evidence="7" id="KW-1133">Transmembrane helix</keyword>
<keyword evidence="5" id="KW-0201">Cytochrome c-type biogenesis</keyword>
<feature type="domain" description="CcmH/CycL/Ccl2/NrfF N-terminal" evidence="8">
    <location>
        <begin position="14"/>
        <end position="149"/>
    </location>
</feature>
<keyword evidence="4 7" id="KW-0732">Signal</keyword>
<dbReference type="PANTHER" id="PTHR47870">
    <property type="entry name" value="CYTOCHROME C-TYPE BIOGENESIS PROTEIN CCMH"/>
    <property type="match status" value="1"/>
</dbReference>
<proteinExistence type="inferred from homology"/>
<keyword evidence="2 7" id="KW-0349">Heme</keyword>
<keyword evidence="10" id="KW-1185">Reference proteome</keyword>
<dbReference type="KEGG" id="nall:PP769_00555"/>
<evidence type="ECO:0000256" key="5">
    <source>
        <dbReference type="ARBA" id="ARBA00022748"/>
    </source>
</evidence>
<gene>
    <name evidence="9" type="ORF">PP769_00555</name>
</gene>
<evidence type="ECO:0000313" key="10">
    <source>
        <dbReference type="Proteomes" id="UP001302719"/>
    </source>
</evidence>
<dbReference type="GO" id="GO:0017004">
    <property type="term" value="P:cytochrome complex assembly"/>
    <property type="evidence" value="ECO:0007669"/>
    <property type="project" value="UniProtKB-KW"/>
</dbReference>
<evidence type="ECO:0000256" key="2">
    <source>
        <dbReference type="ARBA" id="ARBA00022617"/>
    </source>
</evidence>
<evidence type="ECO:0000256" key="3">
    <source>
        <dbReference type="ARBA" id="ARBA00022723"/>
    </source>
</evidence>
<dbReference type="Pfam" id="PF03918">
    <property type="entry name" value="CcmH"/>
    <property type="match status" value="1"/>
</dbReference>